<feature type="compositionally biased region" description="Basic and acidic residues" evidence="1">
    <location>
        <begin position="42"/>
        <end position="56"/>
    </location>
</feature>
<dbReference type="EMBL" id="JAYMYQ010000006">
    <property type="protein sequence ID" value="KAK7324638.1"/>
    <property type="molecule type" value="Genomic_DNA"/>
</dbReference>
<reference evidence="2 3" key="1">
    <citation type="submission" date="2024-01" db="EMBL/GenBank/DDBJ databases">
        <title>The genomes of 5 underutilized Papilionoideae crops provide insights into root nodulation and disease resistanc.</title>
        <authorList>
            <person name="Jiang F."/>
        </authorList>
    </citation>
    <scope>NUCLEOTIDE SEQUENCE [LARGE SCALE GENOMIC DNA]</scope>
    <source>
        <strain evidence="2">LVBAO_FW01</strain>
        <tissue evidence="2">Leaves</tissue>
    </source>
</reference>
<sequence>MEGLEIEAVHDYRKLLERACERMPRKVNGVKRKLQIWTQSESTRDPRRAESRKSEECSTASPNVWSAPLKFRARTPNLVVISQVCVVLWKLLEFKS</sequence>
<accession>A0AAN9L095</accession>
<gene>
    <name evidence="2" type="ORF">VNO77_28362</name>
</gene>
<organism evidence="2 3">
    <name type="scientific">Canavalia gladiata</name>
    <name type="common">Sword bean</name>
    <name type="synonym">Dolichos gladiatus</name>
    <dbReference type="NCBI Taxonomy" id="3824"/>
    <lineage>
        <taxon>Eukaryota</taxon>
        <taxon>Viridiplantae</taxon>
        <taxon>Streptophyta</taxon>
        <taxon>Embryophyta</taxon>
        <taxon>Tracheophyta</taxon>
        <taxon>Spermatophyta</taxon>
        <taxon>Magnoliopsida</taxon>
        <taxon>eudicotyledons</taxon>
        <taxon>Gunneridae</taxon>
        <taxon>Pentapetalae</taxon>
        <taxon>rosids</taxon>
        <taxon>fabids</taxon>
        <taxon>Fabales</taxon>
        <taxon>Fabaceae</taxon>
        <taxon>Papilionoideae</taxon>
        <taxon>50 kb inversion clade</taxon>
        <taxon>NPAAA clade</taxon>
        <taxon>indigoferoid/millettioid clade</taxon>
        <taxon>Phaseoleae</taxon>
        <taxon>Canavalia</taxon>
    </lineage>
</organism>
<evidence type="ECO:0000313" key="2">
    <source>
        <dbReference type="EMBL" id="KAK7324638.1"/>
    </source>
</evidence>
<protein>
    <submittedName>
        <fullName evidence="2">Uncharacterized protein</fullName>
    </submittedName>
</protein>
<evidence type="ECO:0000256" key="1">
    <source>
        <dbReference type="SAM" id="MobiDB-lite"/>
    </source>
</evidence>
<dbReference type="AlphaFoldDB" id="A0AAN9L095"/>
<evidence type="ECO:0000313" key="3">
    <source>
        <dbReference type="Proteomes" id="UP001367508"/>
    </source>
</evidence>
<name>A0AAN9L095_CANGL</name>
<proteinExistence type="predicted"/>
<feature type="region of interest" description="Disordered" evidence="1">
    <location>
        <begin position="39"/>
        <end position="61"/>
    </location>
</feature>
<keyword evidence="3" id="KW-1185">Reference proteome</keyword>
<comment type="caution">
    <text evidence="2">The sequence shown here is derived from an EMBL/GenBank/DDBJ whole genome shotgun (WGS) entry which is preliminary data.</text>
</comment>
<dbReference type="Proteomes" id="UP001367508">
    <property type="component" value="Unassembled WGS sequence"/>
</dbReference>